<keyword evidence="2" id="KW-1185">Reference proteome</keyword>
<dbReference type="EMBL" id="UYRU01070770">
    <property type="protein sequence ID" value="VDN20207.1"/>
    <property type="molecule type" value="Genomic_DNA"/>
</dbReference>
<evidence type="ECO:0000313" key="1">
    <source>
        <dbReference type="EMBL" id="VDN20207.1"/>
    </source>
</evidence>
<sequence length="125" mass="13962">MIPLPGGLVCANWYINAAEGIQIQTELIPSAYFLDSCFWQNWSLQMPYVLYNPDSNWGGVFDMCCCANGLHKHSAFKAPPPSCNSRSPGIISNGTHDSIFGLSDGDWCLDGQYYDIFEVVWRVES</sequence>
<reference evidence="1 2" key="1">
    <citation type="submission" date="2018-11" db="EMBL/GenBank/DDBJ databases">
        <authorList>
            <consortium name="Pathogen Informatics"/>
        </authorList>
    </citation>
    <scope>NUCLEOTIDE SEQUENCE [LARGE SCALE GENOMIC DNA]</scope>
</reference>
<dbReference type="Proteomes" id="UP000281553">
    <property type="component" value="Unassembled WGS sequence"/>
</dbReference>
<organism evidence="1 2">
    <name type="scientific">Dibothriocephalus latus</name>
    <name type="common">Fish tapeworm</name>
    <name type="synonym">Diphyllobothrium latum</name>
    <dbReference type="NCBI Taxonomy" id="60516"/>
    <lineage>
        <taxon>Eukaryota</taxon>
        <taxon>Metazoa</taxon>
        <taxon>Spiralia</taxon>
        <taxon>Lophotrochozoa</taxon>
        <taxon>Platyhelminthes</taxon>
        <taxon>Cestoda</taxon>
        <taxon>Eucestoda</taxon>
        <taxon>Diphyllobothriidea</taxon>
        <taxon>Diphyllobothriidae</taxon>
        <taxon>Dibothriocephalus</taxon>
    </lineage>
</organism>
<proteinExistence type="predicted"/>
<accession>A0A3P7M918</accession>
<gene>
    <name evidence="1" type="ORF">DILT_LOCUS13575</name>
</gene>
<protein>
    <submittedName>
        <fullName evidence="1">Uncharacterized protein</fullName>
    </submittedName>
</protein>
<dbReference type="AlphaFoldDB" id="A0A3P7M918"/>
<evidence type="ECO:0000313" key="2">
    <source>
        <dbReference type="Proteomes" id="UP000281553"/>
    </source>
</evidence>
<name>A0A3P7M918_DIBLA</name>